<comment type="similarity">
    <text evidence="1 2">Belongs to the short-chain dehydrogenases/reductases (SDR) family.</text>
</comment>
<dbReference type="PANTHER" id="PTHR42879:SF2">
    <property type="entry name" value="3-OXOACYL-[ACYL-CARRIER-PROTEIN] REDUCTASE FABG"/>
    <property type="match status" value="1"/>
</dbReference>
<keyword evidence="5" id="KW-1185">Reference proteome</keyword>
<dbReference type="InterPro" id="IPR036291">
    <property type="entry name" value="NAD(P)-bd_dom_sf"/>
</dbReference>
<comment type="caution">
    <text evidence="4">The sequence shown here is derived from an EMBL/GenBank/DDBJ whole genome shotgun (WGS) entry which is preliminary data.</text>
</comment>
<dbReference type="SUPFAM" id="SSF51735">
    <property type="entry name" value="NAD(P)-binding Rossmann-fold domains"/>
    <property type="match status" value="1"/>
</dbReference>
<reference evidence="4" key="2">
    <citation type="submission" date="2020-09" db="EMBL/GenBank/DDBJ databases">
        <authorList>
            <person name="Sun Q."/>
            <person name="Zhou Y."/>
        </authorList>
    </citation>
    <scope>NUCLEOTIDE SEQUENCE</scope>
    <source>
        <strain evidence="4">CGMCC 1.12919</strain>
    </source>
</reference>
<dbReference type="SMART" id="SM00822">
    <property type="entry name" value="PKS_KR"/>
    <property type="match status" value="1"/>
</dbReference>
<dbReference type="InterPro" id="IPR050259">
    <property type="entry name" value="SDR"/>
</dbReference>
<protein>
    <submittedName>
        <fullName evidence="4">Beta-ketoacyl-ACP reductase</fullName>
    </submittedName>
</protein>
<dbReference type="Gene3D" id="3.40.50.720">
    <property type="entry name" value="NAD(P)-binding Rossmann-like Domain"/>
    <property type="match status" value="1"/>
</dbReference>
<dbReference type="EMBL" id="BMGG01000003">
    <property type="protein sequence ID" value="GGC59325.1"/>
    <property type="molecule type" value="Genomic_DNA"/>
</dbReference>
<name>A0A916U3U1_9HYPH</name>
<dbReference type="FunFam" id="3.40.50.720:FF:000084">
    <property type="entry name" value="Short-chain dehydrogenase reductase"/>
    <property type="match status" value="1"/>
</dbReference>
<dbReference type="Pfam" id="PF00106">
    <property type="entry name" value="adh_short"/>
    <property type="match status" value="1"/>
</dbReference>
<evidence type="ECO:0000313" key="4">
    <source>
        <dbReference type="EMBL" id="GGC59325.1"/>
    </source>
</evidence>
<accession>A0A916U3U1</accession>
<dbReference type="PRINTS" id="PR00080">
    <property type="entry name" value="SDRFAMILY"/>
</dbReference>
<organism evidence="4 5">
    <name type="scientific">Chelatococcus reniformis</name>
    <dbReference type="NCBI Taxonomy" id="1494448"/>
    <lineage>
        <taxon>Bacteria</taxon>
        <taxon>Pseudomonadati</taxon>
        <taxon>Pseudomonadota</taxon>
        <taxon>Alphaproteobacteria</taxon>
        <taxon>Hyphomicrobiales</taxon>
        <taxon>Chelatococcaceae</taxon>
        <taxon>Chelatococcus</taxon>
    </lineage>
</organism>
<proteinExistence type="inferred from homology"/>
<dbReference type="Proteomes" id="UP000637002">
    <property type="component" value="Unassembled WGS sequence"/>
</dbReference>
<dbReference type="InterPro" id="IPR020904">
    <property type="entry name" value="Sc_DH/Rdtase_CS"/>
</dbReference>
<reference evidence="4" key="1">
    <citation type="journal article" date="2014" name="Int. J. Syst. Evol. Microbiol.">
        <title>Complete genome sequence of Corynebacterium casei LMG S-19264T (=DSM 44701T), isolated from a smear-ripened cheese.</title>
        <authorList>
            <consortium name="US DOE Joint Genome Institute (JGI-PGF)"/>
            <person name="Walter F."/>
            <person name="Albersmeier A."/>
            <person name="Kalinowski J."/>
            <person name="Ruckert C."/>
        </authorList>
    </citation>
    <scope>NUCLEOTIDE SEQUENCE</scope>
    <source>
        <strain evidence="4">CGMCC 1.12919</strain>
    </source>
</reference>
<dbReference type="RefSeq" id="WP_188608801.1">
    <property type="nucleotide sequence ID" value="NZ_BMGG01000003.1"/>
</dbReference>
<evidence type="ECO:0000313" key="5">
    <source>
        <dbReference type="Proteomes" id="UP000637002"/>
    </source>
</evidence>
<gene>
    <name evidence="4" type="ORF">GCM10010994_17650</name>
</gene>
<dbReference type="InterPro" id="IPR057326">
    <property type="entry name" value="KR_dom"/>
</dbReference>
<feature type="domain" description="Ketoreductase" evidence="3">
    <location>
        <begin position="7"/>
        <end position="186"/>
    </location>
</feature>
<sequence length="275" mass="28807">MSKLKGKVALISGSGRGIGRALALKLASEGASVVVNDLDAEPAAEVVDTIKRAGGEAVACVGSVVAPGFADTFVGTAMDKFGGLDIIVNNAGYTWDSVIQKMSDEQFQTMLDVHLVAPFRILRAAAEPIRVLTKKEALEGKEVFRKVVNISSMAGTNGNAGQTNYSSAKAALVGLTKTLAKEWGRYKVNVNCVAYGFIDTRLTQAMEQADTKVAIDGRVFQVGVPEATRQALPRLVPLGRAGTPDEAAGAVYLFCIPESNYVSGEVLLVGGGISV</sequence>
<dbReference type="AlphaFoldDB" id="A0A916U3U1"/>
<evidence type="ECO:0000256" key="1">
    <source>
        <dbReference type="ARBA" id="ARBA00006484"/>
    </source>
</evidence>
<dbReference type="PRINTS" id="PR00081">
    <property type="entry name" value="GDHRDH"/>
</dbReference>
<dbReference type="PROSITE" id="PS00061">
    <property type="entry name" value="ADH_SHORT"/>
    <property type="match status" value="1"/>
</dbReference>
<dbReference type="GO" id="GO:0032787">
    <property type="term" value="P:monocarboxylic acid metabolic process"/>
    <property type="evidence" value="ECO:0007669"/>
    <property type="project" value="UniProtKB-ARBA"/>
</dbReference>
<dbReference type="InterPro" id="IPR002347">
    <property type="entry name" value="SDR_fam"/>
</dbReference>
<evidence type="ECO:0000256" key="2">
    <source>
        <dbReference type="RuleBase" id="RU000363"/>
    </source>
</evidence>
<dbReference type="PANTHER" id="PTHR42879">
    <property type="entry name" value="3-OXOACYL-(ACYL-CARRIER-PROTEIN) REDUCTASE"/>
    <property type="match status" value="1"/>
</dbReference>
<evidence type="ECO:0000259" key="3">
    <source>
        <dbReference type="SMART" id="SM00822"/>
    </source>
</evidence>